<dbReference type="PANTHER" id="PTHR21180:SF32">
    <property type="entry name" value="ENDONUCLEASE_EXONUCLEASE_PHOSPHATASE FAMILY DOMAIN-CONTAINING PROTEIN 1"/>
    <property type="match status" value="1"/>
</dbReference>
<gene>
    <name evidence="3" type="ORF">H8710_03315</name>
</gene>
<feature type="domain" description="Helix-hairpin-helix DNA-binding motif class 1" evidence="2">
    <location>
        <begin position="61"/>
        <end position="80"/>
    </location>
</feature>
<keyword evidence="1" id="KW-1133">Transmembrane helix</keyword>
<dbReference type="Proteomes" id="UP000610760">
    <property type="component" value="Unassembled WGS sequence"/>
</dbReference>
<dbReference type="InterPro" id="IPR010994">
    <property type="entry name" value="RuvA_2-like"/>
</dbReference>
<sequence>MTVQKWKLVLIGVGLVLAGFMLGYLTGNSPAITGKRILSVSDVQESSVLQETISLNTATKDDLMRLPQIGEKTAQRILDYREAKGKFQSLEDLKGIKGIGDKIYERIAPYLTL</sequence>
<dbReference type="SMART" id="SM00278">
    <property type="entry name" value="HhH1"/>
    <property type="match status" value="2"/>
</dbReference>
<evidence type="ECO:0000313" key="4">
    <source>
        <dbReference type="Proteomes" id="UP000610760"/>
    </source>
</evidence>
<dbReference type="RefSeq" id="WP_249293986.1">
    <property type="nucleotide sequence ID" value="NZ_JACRSV010000001.1"/>
</dbReference>
<dbReference type="InterPro" id="IPR003583">
    <property type="entry name" value="Hlx-hairpin-Hlx_DNA-bd_motif"/>
</dbReference>
<feature type="transmembrane region" description="Helical" evidence="1">
    <location>
        <begin position="6"/>
        <end position="26"/>
    </location>
</feature>
<proteinExistence type="predicted"/>
<dbReference type="AlphaFoldDB" id="A0A926I6Q2"/>
<keyword evidence="4" id="KW-1185">Reference proteome</keyword>
<dbReference type="PANTHER" id="PTHR21180">
    <property type="entry name" value="ENDONUCLEASE/EXONUCLEASE/PHOSPHATASE FAMILY DOMAIN-CONTAINING PROTEIN 1"/>
    <property type="match status" value="1"/>
</dbReference>
<protein>
    <submittedName>
        <fullName evidence="3">Helix-hairpin-helix domain-containing protein</fullName>
    </submittedName>
</protein>
<dbReference type="NCBIfam" id="TIGR00426">
    <property type="entry name" value="competence protein ComEA helix-hairpin-helix repeat region"/>
    <property type="match status" value="1"/>
</dbReference>
<reference evidence="3" key="1">
    <citation type="submission" date="2020-08" db="EMBL/GenBank/DDBJ databases">
        <title>Genome public.</title>
        <authorList>
            <person name="Liu C."/>
            <person name="Sun Q."/>
        </authorList>
    </citation>
    <scope>NUCLEOTIDE SEQUENCE</scope>
    <source>
        <strain evidence="3">NSJ-33</strain>
    </source>
</reference>
<dbReference type="Gene3D" id="1.10.150.280">
    <property type="entry name" value="AF1531-like domain"/>
    <property type="match status" value="1"/>
</dbReference>
<dbReference type="EMBL" id="JACRSV010000001">
    <property type="protein sequence ID" value="MBC8559096.1"/>
    <property type="molecule type" value="Genomic_DNA"/>
</dbReference>
<accession>A0A926I6Q2</accession>
<feature type="domain" description="Helix-hairpin-helix DNA-binding motif class 1" evidence="2">
    <location>
        <begin position="91"/>
        <end position="110"/>
    </location>
</feature>
<dbReference type="Pfam" id="PF12836">
    <property type="entry name" value="HHH_3"/>
    <property type="match status" value="1"/>
</dbReference>
<dbReference type="InterPro" id="IPR004509">
    <property type="entry name" value="Competence_ComEA_HhH"/>
</dbReference>
<organism evidence="3 4">
    <name type="scientific">Fumia xinanensis</name>
    <dbReference type="NCBI Taxonomy" id="2763659"/>
    <lineage>
        <taxon>Bacteria</taxon>
        <taxon>Bacillati</taxon>
        <taxon>Bacillota</taxon>
        <taxon>Clostridia</taxon>
        <taxon>Eubacteriales</taxon>
        <taxon>Oscillospiraceae</taxon>
        <taxon>Fumia</taxon>
    </lineage>
</organism>
<comment type="caution">
    <text evidence="3">The sequence shown here is derived from an EMBL/GenBank/DDBJ whole genome shotgun (WGS) entry which is preliminary data.</text>
</comment>
<evidence type="ECO:0000313" key="3">
    <source>
        <dbReference type="EMBL" id="MBC8559096.1"/>
    </source>
</evidence>
<dbReference type="GO" id="GO:0006281">
    <property type="term" value="P:DNA repair"/>
    <property type="evidence" value="ECO:0007669"/>
    <property type="project" value="InterPro"/>
</dbReference>
<evidence type="ECO:0000259" key="2">
    <source>
        <dbReference type="SMART" id="SM00278"/>
    </source>
</evidence>
<keyword evidence="1" id="KW-0812">Transmembrane</keyword>
<keyword evidence="1" id="KW-0472">Membrane</keyword>
<dbReference type="GO" id="GO:0003677">
    <property type="term" value="F:DNA binding"/>
    <property type="evidence" value="ECO:0007669"/>
    <property type="project" value="InterPro"/>
</dbReference>
<dbReference type="InterPro" id="IPR051675">
    <property type="entry name" value="Endo/Exo/Phosphatase_dom_1"/>
</dbReference>
<dbReference type="SUPFAM" id="SSF47781">
    <property type="entry name" value="RuvA domain 2-like"/>
    <property type="match status" value="1"/>
</dbReference>
<evidence type="ECO:0000256" key="1">
    <source>
        <dbReference type="SAM" id="Phobius"/>
    </source>
</evidence>
<name>A0A926I6Q2_9FIRM</name>